<sequence>PYTTEGIPARSSMIGFNVFCTTGDENSARNIAQARPNGIPTTRAPAVTMSEPMIIDKIPK</sequence>
<comment type="caution">
    <text evidence="1">The sequence shown here is derived from an EMBL/GenBank/DDBJ whole genome shotgun (WGS) entry which is preliminary data.</text>
</comment>
<feature type="non-terminal residue" evidence="1">
    <location>
        <position position="1"/>
    </location>
</feature>
<protein>
    <submittedName>
        <fullName evidence="1">Uncharacterized protein</fullName>
    </submittedName>
</protein>
<accession>X1K928</accession>
<dbReference type="EMBL" id="BARV01000843">
    <property type="protein sequence ID" value="GAH90140.1"/>
    <property type="molecule type" value="Genomic_DNA"/>
</dbReference>
<gene>
    <name evidence="1" type="ORF">S06H3_02785</name>
</gene>
<reference evidence="1" key="1">
    <citation type="journal article" date="2014" name="Front. Microbiol.">
        <title>High frequency of phylogenetically diverse reductive dehalogenase-homologous genes in deep subseafloor sedimentary metagenomes.</title>
        <authorList>
            <person name="Kawai M."/>
            <person name="Futagami T."/>
            <person name="Toyoda A."/>
            <person name="Takaki Y."/>
            <person name="Nishi S."/>
            <person name="Hori S."/>
            <person name="Arai W."/>
            <person name="Tsubouchi T."/>
            <person name="Morono Y."/>
            <person name="Uchiyama I."/>
            <person name="Ito T."/>
            <person name="Fujiyama A."/>
            <person name="Inagaki F."/>
            <person name="Takami H."/>
        </authorList>
    </citation>
    <scope>NUCLEOTIDE SEQUENCE</scope>
    <source>
        <strain evidence="1">Expedition CK06-06</strain>
    </source>
</reference>
<organism evidence="1">
    <name type="scientific">marine sediment metagenome</name>
    <dbReference type="NCBI Taxonomy" id="412755"/>
    <lineage>
        <taxon>unclassified sequences</taxon>
        <taxon>metagenomes</taxon>
        <taxon>ecological metagenomes</taxon>
    </lineage>
</organism>
<proteinExistence type="predicted"/>
<evidence type="ECO:0000313" key="1">
    <source>
        <dbReference type="EMBL" id="GAH90140.1"/>
    </source>
</evidence>
<name>X1K928_9ZZZZ</name>
<dbReference type="AlphaFoldDB" id="X1K928"/>